<feature type="region of interest" description="Disordered" evidence="1">
    <location>
        <begin position="39"/>
        <end position="81"/>
    </location>
</feature>
<feature type="compositionally biased region" description="Basic residues" evidence="1">
    <location>
        <begin position="44"/>
        <end position="55"/>
    </location>
</feature>
<proteinExistence type="predicted"/>
<dbReference type="PANTHER" id="PTHR37948">
    <property type="entry name" value="ZGC:113208"/>
    <property type="match status" value="1"/>
</dbReference>
<reference evidence="2" key="1">
    <citation type="submission" date="2021-01" db="EMBL/GenBank/DDBJ databases">
        <authorList>
            <person name="Corre E."/>
            <person name="Pelletier E."/>
            <person name="Niang G."/>
            <person name="Scheremetjew M."/>
            <person name="Finn R."/>
            <person name="Kale V."/>
            <person name="Holt S."/>
            <person name="Cochrane G."/>
            <person name="Meng A."/>
            <person name="Brown T."/>
            <person name="Cohen L."/>
        </authorList>
    </citation>
    <scope>NUCLEOTIDE SEQUENCE</scope>
    <source>
        <strain evidence="2">RCC1614</strain>
    </source>
</reference>
<feature type="region of interest" description="Disordered" evidence="1">
    <location>
        <begin position="106"/>
        <end position="125"/>
    </location>
</feature>
<dbReference type="EMBL" id="HBDY01015147">
    <property type="protein sequence ID" value="CAD8248992.1"/>
    <property type="molecule type" value="Transcribed_RNA"/>
</dbReference>
<sequence length="321" mass="36330">MPAKKTAAKSTTLTPYEKERADRVEKNAARMKELGVAAVAAKVAPKKPTKTATKRKPTEPATPSRKSSRARKEVSYKEPSMAEFEQAVAALGSSERERDAAKDFFAKESKSGYDPKPPGASVKPALDLSEGVRDKKTGHLVFKDHPEFTPNLTPRQVIQAGTWGGCYFHPRGGKPGVKNPKEGVKITHEEFPKAWFAGLKPEQYRNRRYDKTKNKYGVNAGQDQAYWEEKGWIIPQDPRGWFQWYCRFYEGRRTADDARQISRWVGVAGGKGRWKTNLCKKCVYANKRYDDPSVSPVVRQTMLHWAYEITEADVKGVMKRM</sequence>
<evidence type="ECO:0000313" key="2">
    <source>
        <dbReference type="EMBL" id="CAD8248992.1"/>
    </source>
</evidence>
<organism evidence="2">
    <name type="scientific">Micromonas pusilla</name>
    <name type="common">Picoplanktonic green alga</name>
    <name type="synonym">Chromulina pusilla</name>
    <dbReference type="NCBI Taxonomy" id="38833"/>
    <lineage>
        <taxon>Eukaryota</taxon>
        <taxon>Viridiplantae</taxon>
        <taxon>Chlorophyta</taxon>
        <taxon>Mamiellophyceae</taxon>
        <taxon>Mamiellales</taxon>
        <taxon>Mamiellaceae</taxon>
        <taxon>Micromonas</taxon>
    </lineage>
</organism>
<dbReference type="AlphaFoldDB" id="A0A7R9TZI1"/>
<feature type="region of interest" description="Disordered" evidence="1">
    <location>
        <begin position="1"/>
        <end position="23"/>
    </location>
</feature>
<feature type="compositionally biased region" description="Low complexity" evidence="1">
    <location>
        <begin position="1"/>
        <end position="12"/>
    </location>
</feature>
<gene>
    <name evidence="2" type="ORF">MPUS1402_LOCUS11483</name>
</gene>
<dbReference type="PANTHER" id="PTHR37948:SF1">
    <property type="entry name" value="BLL5189 PROTEIN"/>
    <property type="match status" value="1"/>
</dbReference>
<protein>
    <submittedName>
        <fullName evidence="2">Uncharacterized protein</fullName>
    </submittedName>
</protein>
<accession>A0A7R9TZI1</accession>
<name>A0A7R9TZI1_MICPS</name>
<evidence type="ECO:0000256" key="1">
    <source>
        <dbReference type="SAM" id="MobiDB-lite"/>
    </source>
</evidence>